<dbReference type="InterPro" id="IPR020904">
    <property type="entry name" value="Sc_DH/Rdtase_CS"/>
</dbReference>
<dbReference type="PROSITE" id="PS00061">
    <property type="entry name" value="ADH_SHORT"/>
    <property type="match status" value="1"/>
</dbReference>
<sequence>MRLKDKVALITGGGRGIGRAIALGLAGEGADVALSARNQAEIDRVAGEVRAAGRRAIAVPADVSRADQARRMVDRTFAEFGQIDILVNNAGYARHFPVAELTEEVWDTTMDVNLKGVFLCTQAVLPGMVARKSGCILTVASISGHRGYRGCSAYCAAKAGAIAFMETLALEVREHHIKVHTISPGAVATRMRADNHPGEDPSTILQDEEIANVAVFLATLPPQSQVREVTIVPTLQLTDGRR</sequence>
<protein>
    <recommendedName>
        <fullName evidence="3">Ketoreductase domain-containing protein</fullName>
    </recommendedName>
</protein>
<dbReference type="Pfam" id="PF00106">
    <property type="entry name" value="adh_short"/>
    <property type="match status" value="1"/>
</dbReference>
<evidence type="ECO:0000256" key="2">
    <source>
        <dbReference type="RuleBase" id="RU000363"/>
    </source>
</evidence>
<dbReference type="InterPro" id="IPR002347">
    <property type="entry name" value="SDR_fam"/>
</dbReference>
<evidence type="ECO:0000313" key="4">
    <source>
        <dbReference type="EMBL" id="OGG56863.1"/>
    </source>
</evidence>
<dbReference type="SMART" id="SM00822">
    <property type="entry name" value="PKS_KR"/>
    <property type="match status" value="1"/>
</dbReference>
<dbReference type="PANTHER" id="PTHR42879">
    <property type="entry name" value="3-OXOACYL-(ACYL-CARRIER-PROTEIN) REDUCTASE"/>
    <property type="match status" value="1"/>
</dbReference>
<evidence type="ECO:0000259" key="3">
    <source>
        <dbReference type="SMART" id="SM00822"/>
    </source>
</evidence>
<dbReference type="PANTHER" id="PTHR42879:SF2">
    <property type="entry name" value="3-OXOACYL-[ACYL-CARRIER-PROTEIN] REDUCTASE FABG"/>
    <property type="match status" value="1"/>
</dbReference>
<dbReference type="InterPro" id="IPR050259">
    <property type="entry name" value="SDR"/>
</dbReference>
<comment type="caution">
    <text evidence="4">The sequence shown here is derived from an EMBL/GenBank/DDBJ whole genome shotgun (WGS) entry which is preliminary data.</text>
</comment>
<dbReference type="AlphaFoldDB" id="A0A1F6D5Y4"/>
<accession>A0A1F6D5Y4</accession>
<dbReference type="GO" id="GO:0032787">
    <property type="term" value="P:monocarboxylic acid metabolic process"/>
    <property type="evidence" value="ECO:0007669"/>
    <property type="project" value="UniProtKB-ARBA"/>
</dbReference>
<dbReference type="Gene3D" id="3.40.50.720">
    <property type="entry name" value="NAD(P)-binding Rossmann-like Domain"/>
    <property type="match status" value="1"/>
</dbReference>
<dbReference type="EMBL" id="MFKF01000023">
    <property type="protein sequence ID" value="OGG56863.1"/>
    <property type="molecule type" value="Genomic_DNA"/>
</dbReference>
<feature type="domain" description="Ketoreductase" evidence="3">
    <location>
        <begin position="6"/>
        <end position="190"/>
    </location>
</feature>
<dbReference type="InterPro" id="IPR036291">
    <property type="entry name" value="NAD(P)-bd_dom_sf"/>
</dbReference>
<dbReference type="PRINTS" id="PR00080">
    <property type="entry name" value="SDRFAMILY"/>
</dbReference>
<evidence type="ECO:0000313" key="5">
    <source>
        <dbReference type="Proteomes" id="UP000178606"/>
    </source>
</evidence>
<name>A0A1F6D5Y4_HANXR</name>
<proteinExistence type="inferred from homology"/>
<dbReference type="SUPFAM" id="SSF51735">
    <property type="entry name" value="NAD(P)-binding Rossmann-fold domains"/>
    <property type="match status" value="1"/>
</dbReference>
<dbReference type="InterPro" id="IPR057326">
    <property type="entry name" value="KR_dom"/>
</dbReference>
<reference evidence="4 5" key="1">
    <citation type="journal article" date="2016" name="Nat. Commun.">
        <title>Thousands of microbial genomes shed light on interconnected biogeochemical processes in an aquifer system.</title>
        <authorList>
            <person name="Anantharaman K."/>
            <person name="Brown C.T."/>
            <person name="Hug L.A."/>
            <person name="Sharon I."/>
            <person name="Castelle C.J."/>
            <person name="Probst A.J."/>
            <person name="Thomas B.C."/>
            <person name="Singh A."/>
            <person name="Wilkins M.J."/>
            <person name="Karaoz U."/>
            <person name="Brodie E.L."/>
            <person name="Williams K.H."/>
            <person name="Hubbard S.S."/>
            <person name="Banfield J.F."/>
        </authorList>
    </citation>
    <scope>NUCLEOTIDE SEQUENCE [LARGE SCALE GENOMIC DNA]</scope>
    <source>
        <strain evidence="5">RIFCSPLOWO2_12_FULL_64_10</strain>
    </source>
</reference>
<organism evidence="4 5">
    <name type="scientific">Handelsmanbacteria sp. (strain RIFCSPLOWO2_12_FULL_64_10)</name>
    <dbReference type="NCBI Taxonomy" id="1817868"/>
    <lineage>
        <taxon>Bacteria</taxon>
        <taxon>Candidatus Handelsmaniibacteriota</taxon>
    </lineage>
</organism>
<dbReference type="PRINTS" id="PR00081">
    <property type="entry name" value="GDHRDH"/>
</dbReference>
<comment type="similarity">
    <text evidence="1 2">Belongs to the short-chain dehydrogenases/reductases (SDR) family.</text>
</comment>
<dbReference type="Proteomes" id="UP000178606">
    <property type="component" value="Unassembled WGS sequence"/>
</dbReference>
<evidence type="ECO:0000256" key="1">
    <source>
        <dbReference type="ARBA" id="ARBA00006484"/>
    </source>
</evidence>
<gene>
    <name evidence="4" type="ORF">A3F84_10750</name>
</gene>
<dbReference type="FunFam" id="3.40.50.720:FF:000084">
    <property type="entry name" value="Short-chain dehydrogenase reductase"/>
    <property type="match status" value="1"/>
</dbReference>
<dbReference type="CDD" id="cd05233">
    <property type="entry name" value="SDR_c"/>
    <property type="match status" value="1"/>
</dbReference>